<feature type="compositionally biased region" description="Basic and acidic residues" evidence="3">
    <location>
        <begin position="50"/>
        <end position="68"/>
    </location>
</feature>
<dbReference type="Gene3D" id="2.130.10.10">
    <property type="entry name" value="YVTN repeat-like/Quinoprotein amine dehydrogenase"/>
    <property type="match status" value="1"/>
</dbReference>
<feature type="compositionally biased region" description="Basic and acidic residues" evidence="3">
    <location>
        <begin position="75"/>
        <end position="93"/>
    </location>
</feature>
<dbReference type="EMBL" id="UYJE01009103">
    <property type="protein sequence ID" value="VDI70057.1"/>
    <property type="molecule type" value="Genomic_DNA"/>
</dbReference>
<feature type="region of interest" description="Disordered" evidence="3">
    <location>
        <begin position="1"/>
        <end position="132"/>
    </location>
</feature>
<evidence type="ECO:0000256" key="1">
    <source>
        <dbReference type="ARBA" id="ARBA00022574"/>
    </source>
</evidence>
<dbReference type="InterPro" id="IPR015943">
    <property type="entry name" value="WD40/YVTN_repeat-like_dom_sf"/>
</dbReference>
<feature type="compositionally biased region" description="Basic and acidic residues" evidence="3">
    <location>
        <begin position="120"/>
        <end position="132"/>
    </location>
</feature>
<gene>
    <name evidence="4" type="ORF">MGAL_10B066841</name>
</gene>
<protein>
    <submittedName>
        <fullName evidence="4">WD repeat-containing protein 21A</fullName>
    </submittedName>
</protein>
<keyword evidence="1" id="KW-0853">WD repeat</keyword>
<dbReference type="Proteomes" id="UP000596742">
    <property type="component" value="Unassembled WGS sequence"/>
</dbReference>
<dbReference type="GO" id="GO:0080008">
    <property type="term" value="C:Cul4-RING E3 ubiquitin ligase complex"/>
    <property type="evidence" value="ECO:0007669"/>
    <property type="project" value="TreeGrafter"/>
</dbReference>
<keyword evidence="2" id="KW-0677">Repeat</keyword>
<dbReference type="OrthoDB" id="128867at2759"/>
<feature type="compositionally biased region" description="Basic residues" evidence="3">
    <location>
        <begin position="36"/>
        <end position="46"/>
    </location>
</feature>
<dbReference type="AlphaFoldDB" id="A0A8B6GXP3"/>
<name>A0A8B6GXP3_MYTGA</name>
<accession>A0A8B6GXP3</accession>
<dbReference type="PANTHER" id="PTHR44472">
    <property type="entry name" value="DDB1- AND CUL4-ASSOCIATED FACTOR 4-RELATED"/>
    <property type="match status" value="1"/>
</dbReference>
<sequence>MSSRFTELYKKKKGKKSKHLEDSISKDEKHTETVKKSKKNQSHGKTLKGQSEKKHENLSLDHSKLSEKKQKKNKRFETGIKKSFNDSKAEATPRSKKKLKTESRNPCNSQVKSEAVSRISRKENQIHKTDKKCKEYQTFVQKSKTRKIEFRKTKQSSRCKTKHKQKTNNMASCSSSCEGSTYFSENPHITPRSSSQSKHHNNHRSCSTKLPEDKSREKQDMPDILLKLPGFYYDKEKKKYFKILPNNSYIGKAFTKEAIKMKEKEETRKCDLLNLVKPWTETSRRHQLSVYDNCLPCVTCNFQKGLFSKRQLDQTLHKIRLKNLNTTPQTRIQIYSDTRRDWLERLENANQLEMIDNKHMIGLFSLKDSMIQRILWLKLSEKPSSSHKDRLSLSIDPFPSCSNYQSAVKISSMSLIDKDSVLYTGMVYTGTPESLVFIKGFGEGSSRYEVYSLGQKATWTCAWNKHANQFSVGSEKCGLLLDVQTRRLWEINTHNSDVLCQIFSKQNGNCLYSGTRNSQIFTHDLRSISTYAVNQLTQSSSVCGLQLLQNDVHLLASDVKGQINLWDLRTRKVVTEYLGMKNEYLRIPIHVDQSEEIVYGVDQEGYTRLWCLQTGELMKTIPPPMATSYDFFPSVLYSKTWNDRQGNTGLLMGLGDKVYVYSDYTDMAINDC</sequence>
<feature type="region of interest" description="Disordered" evidence="3">
    <location>
        <begin position="184"/>
        <end position="219"/>
    </location>
</feature>
<keyword evidence="5" id="KW-1185">Reference proteome</keyword>
<comment type="caution">
    <text evidence="4">The sequence shown here is derived from an EMBL/GenBank/DDBJ whole genome shotgun (WGS) entry which is preliminary data.</text>
</comment>
<feature type="compositionally biased region" description="Basic and acidic residues" evidence="3">
    <location>
        <begin position="19"/>
        <end position="35"/>
    </location>
</feature>
<dbReference type="InterPro" id="IPR052254">
    <property type="entry name" value="CUL4-DDB1_E3_ligase_receptor"/>
</dbReference>
<feature type="compositionally biased region" description="Basic and acidic residues" evidence="3">
    <location>
        <begin position="210"/>
        <end position="219"/>
    </location>
</feature>
<evidence type="ECO:0000256" key="2">
    <source>
        <dbReference type="ARBA" id="ARBA00022737"/>
    </source>
</evidence>
<proteinExistence type="predicted"/>
<reference evidence="4" key="1">
    <citation type="submission" date="2018-11" db="EMBL/GenBank/DDBJ databases">
        <authorList>
            <person name="Alioto T."/>
            <person name="Alioto T."/>
        </authorList>
    </citation>
    <scope>NUCLEOTIDE SEQUENCE</scope>
</reference>
<dbReference type="SUPFAM" id="SSF50978">
    <property type="entry name" value="WD40 repeat-like"/>
    <property type="match status" value="1"/>
</dbReference>
<dbReference type="Pfam" id="PF23761">
    <property type="entry name" value="Beta-prop_DCAF4"/>
    <property type="match status" value="1"/>
</dbReference>
<evidence type="ECO:0000313" key="5">
    <source>
        <dbReference type="Proteomes" id="UP000596742"/>
    </source>
</evidence>
<evidence type="ECO:0000256" key="3">
    <source>
        <dbReference type="SAM" id="MobiDB-lite"/>
    </source>
</evidence>
<dbReference type="PANTHER" id="PTHR44472:SF1">
    <property type="entry name" value="DDB1 AND CUL4 ASSOCIATED FACTOR 4"/>
    <property type="match status" value="1"/>
</dbReference>
<evidence type="ECO:0000313" key="4">
    <source>
        <dbReference type="EMBL" id="VDI70057.1"/>
    </source>
</evidence>
<organism evidence="4 5">
    <name type="scientific">Mytilus galloprovincialis</name>
    <name type="common">Mediterranean mussel</name>
    <dbReference type="NCBI Taxonomy" id="29158"/>
    <lineage>
        <taxon>Eukaryota</taxon>
        <taxon>Metazoa</taxon>
        <taxon>Spiralia</taxon>
        <taxon>Lophotrochozoa</taxon>
        <taxon>Mollusca</taxon>
        <taxon>Bivalvia</taxon>
        <taxon>Autobranchia</taxon>
        <taxon>Pteriomorphia</taxon>
        <taxon>Mytilida</taxon>
        <taxon>Mytiloidea</taxon>
        <taxon>Mytilidae</taxon>
        <taxon>Mytilinae</taxon>
        <taxon>Mytilus</taxon>
    </lineage>
</organism>
<dbReference type="InterPro" id="IPR036322">
    <property type="entry name" value="WD40_repeat_dom_sf"/>
</dbReference>